<dbReference type="SUPFAM" id="SSF53448">
    <property type="entry name" value="Nucleotide-diphospho-sugar transferases"/>
    <property type="match status" value="1"/>
</dbReference>
<feature type="domain" description="Glycosyltransferase 2-like" evidence="4">
    <location>
        <begin position="11"/>
        <end position="120"/>
    </location>
</feature>
<organism evidence="5 6">
    <name type="scientific">Gaoshiqia sediminis</name>
    <dbReference type="NCBI Taxonomy" id="2986998"/>
    <lineage>
        <taxon>Bacteria</taxon>
        <taxon>Pseudomonadati</taxon>
        <taxon>Bacteroidota</taxon>
        <taxon>Bacteroidia</taxon>
        <taxon>Marinilabiliales</taxon>
        <taxon>Prolixibacteraceae</taxon>
        <taxon>Gaoshiqia</taxon>
    </lineage>
</organism>
<proteinExistence type="inferred from homology"/>
<evidence type="ECO:0000256" key="1">
    <source>
        <dbReference type="ARBA" id="ARBA00006739"/>
    </source>
</evidence>
<sequence>MQEYNQITIAVLLTCHNRRKKTLNCLESLYSAKCPTRQLDVFLVDDGSTDGTGEAIKFKFPKVVVIQGTGNLYWNQGMRLAWDTASKSRQYDFYLWLNDDTLVKIDALIELIQCFQEAMKKDQKPAIITGACESTENKNIFSYGGKTDLGPVIPNGTLQPCKYINGNVVLVSNVIFNELGNLSPDYTHAMGDFDYGLRAIKAGYRCYTTKSYIAICPTNPGIPAWCNPNTPLLQRLRLLKSPKGLNIKEYNIFRKRFWGWKWIIYALKAYLKILYPSLYFKISSKSISDLSNIPKLKV</sequence>
<dbReference type="AlphaFoldDB" id="A0AA41Y7A9"/>
<dbReference type="RefSeq" id="WP_282591782.1">
    <property type="nucleotide sequence ID" value="NZ_JAPAAF010000013.1"/>
</dbReference>
<evidence type="ECO:0000313" key="5">
    <source>
        <dbReference type="EMBL" id="MCW0483180.1"/>
    </source>
</evidence>
<dbReference type="InterPro" id="IPR001173">
    <property type="entry name" value="Glyco_trans_2-like"/>
</dbReference>
<reference evidence="5" key="1">
    <citation type="submission" date="2022-10" db="EMBL/GenBank/DDBJ databases">
        <title>Gaoshiqiia sediminis gen. nov., sp. nov., isolated from coastal sediment.</title>
        <authorList>
            <person name="Yu W.X."/>
            <person name="Mu D.S."/>
            <person name="Du J.Z."/>
            <person name="Liang Y.Q."/>
        </authorList>
    </citation>
    <scope>NUCLEOTIDE SEQUENCE</scope>
    <source>
        <strain evidence="5">A06</strain>
    </source>
</reference>
<dbReference type="Proteomes" id="UP001163821">
    <property type="component" value="Unassembled WGS sequence"/>
</dbReference>
<gene>
    <name evidence="5" type="ORF">N2K84_10595</name>
</gene>
<evidence type="ECO:0000313" key="6">
    <source>
        <dbReference type="Proteomes" id="UP001163821"/>
    </source>
</evidence>
<comment type="similarity">
    <text evidence="1">Belongs to the glycosyltransferase 2 family.</text>
</comment>
<dbReference type="PANTHER" id="PTHR43179:SF12">
    <property type="entry name" value="GALACTOFURANOSYLTRANSFERASE GLFT2"/>
    <property type="match status" value="1"/>
</dbReference>
<dbReference type="PANTHER" id="PTHR43179">
    <property type="entry name" value="RHAMNOSYLTRANSFERASE WBBL"/>
    <property type="match status" value="1"/>
</dbReference>
<keyword evidence="2" id="KW-0328">Glycosyltransferase</keyword>
<dbReference type="EMBL" id="JAPAAF010000013">
    <property type="protein sequence ID" value="MCW0483180.1"/>
    <property type="molecule type" value="Genomic_DNA"/>
</dbReference>
<evidence type="ECO:0000259" key="4">
    <source>
        <dbReference type="Pfam" id="PF00535"/>
    </source>
</evidence>
<name>A0AA41Y7A9_9BACT</name>
<dbReference type="GO" id="GO:0016757">
    <property type="term" value="F:glycosyltransferase activity"/>
    <property type="evidence" value="ECO:0007669"/>
    <property type="project" value="UniProtKB-KW"/>
</dbReference>
<accession>A0AA41Y7A9</accession>
<evidence type="ECO:0000256" key="2">
    <source>
        <dbReference type="ARBA" id="ARBA00022676"/>
    </source>
</evidence>
<dbReference type="InterPro" id="IPR029044">
    <property type="entry name" value="Nucleotide-diphossugar_trans"/>
</dbReference>
<protein>
    <submittedName>
        <fullName evidence="5">Glycosyltransferase family 2 protein</fullName>
    </submittedName>
</protein>
<dbReference type="Pfam" id="PF00535">
    <property type="entry name" value="Glycos_transf_2"/>
    <property type="match status" value="1"/>
</dbReference>
<dbReference type="Gene3D" id="3.90.550.10">
    <property type="entry name" value="Spore Coat Polysaccharide Biosynthesis Protein SpsA, Chain A"/>
    <property type="match status" value="1"/>
</dbReference>
<comment type="caution">
    <text evidence="5">The sequence shown here is derived from an EMBL/GenBank/DDBJ whole genome shotgun (WGS) entry which is preliminary data.</text>
</comment>
<keyword evidence="6" id="KW-1185">Reference proteome</keyword>
<keyword evidence="3" id="KW-0808">Transferase</keyword>
<evidence type="ECO:0000256" key="3">
    <source>
        <dbReference type="ARBA" id="ARBA00022679"/>
    </source>
</evidence>